<protein>
    <submittedName>
        <fullName evidence="2">Uncharacterized protein</fullName>
    </submittedName>
</protein>
<sequence length="104" mass="11745">MTHVWSHLVNHSAPADAILVIVLNEFALAATESMDEEHATKEEGDAVRTKFLSRASQLSSPSPKVARKGGMPRPPYARRAPYRQEWKPEYENLFPTVPANRTWC</sequence>
<keyword evidence="3" id="KW-1185">Reference proteome</keyword>
<organism evidence="2 3">
    <name type="scientific">Colletotrichum sidae</name>
    <dbReference type="NCBI Taxonomy" id="1347389"/>
    <lineage>
        <taxon>Eukaryota</taxon>
        <taxon>Fungi</taxon>
        <taxon>Dikarya</taxon>
        <taxon>Ascomycota</taxon>
        <taxon>Pezizomycotina</taxon>
        <taxon>Sordariomycetes</taxon>
        <taxon>Hypocreomycetidae</taxon>
        <taxon>Glomerellales</taxon>
        <taxon>Glomerellaceae</taxon>
        <taxon>Colletotrichum</taxon>
        <taxon>Colletotrichum orbiculare species complex</taxon>
    </lineage>
</organism>
<name>A0A4R8TVC7_9PEZI</name>
<proteinExistence type="predicted"/>
<evidence type="ECO:0000256" key="1">
    <source>
        <dbReference type="SAM" id="MobiDB-lite"/>
    </source>
</evidence>
<accession>A0A4R8TVC7</accession>
<evidence type="ECO:0000313" key="3">
    <source>
        <dbReference type="Proteomes" id="UP000295604"/>
    </source>
</evidence>
<gene>
    <name evidence="2" type="ORF">C8034_v009940</name>
</gene>
<dbReference type="AlphaFoldDB" id="A0A4R8TVC7"/>
<dbReference type="Proteomes" id="UP000295604">
    <property type="component" value="Unassembled WGS sequence"/>
</dbReference>
<dbReference type="EMBL" id="QAPF01000005">
    <property type="protein sequence ID" value="TEA22509.1"/>
    <property type="molecule type" value="Genomic_DNA"/>
</dbReference>
<evidence type="ECO:0000313" key="2">
    <source>
        <dbReference type="EMBL" id="TEA22509.1"/>
    </source>
</evidence>
<reference evidence="2 3" key="1">
    <citation type="submission" date="2018-11" db="EMBL/GenBank/DDBJ databases">
        <title>Genome sequence and assembly of Colletotrichum sidae.</title>
        <authorList>
            <person name="Gan P."/>
            <person name="Shirasu K."/>
        </authorList>
    </citation>
    <scope>NUCLEOTIDE SEQUENCE [LARGE SCALE GENOMIC DNA]</scope>
    <source>
        <strain evidence="2 3">CBS 518.97</strain>
    </source>
</reference>
<feature type="region of interest" description="Disordered" evidence="1">
    <location>
        <begin position="52"/>
        <end position="81"/>
    </location>
</feature>
<comment type="caution">
    <text evidence="2">The sequence shown here is derived from an EMBL/GenBank/DDBJ whole genome shotgun (WGS) entry which is preliminary data.</text>
</comment>